<organism evidence="9 10">
    <name type="scientific">Crinalium epipsammum PCC 9333</name>
    <dbReference type="NCBI Taxonomy" id="1173022"/>
    <lineage>
        <taxon>Bacteria</taxon>
        <taxon>Bacillati</taxon>
        <taxon>Cyanobacteriota</taxon>
        <taxon>Cyanophyceae</taxon>
        <taxon>Gomontiellales</taxon>
        <taxon>Gomontiellaceae</taxon>
        <taxon>Crinalium</taxon>
    </lineage>
</organism>
<comment type="catalytic activity">
    <reaction evidence="1">
        <text>ATP + protein L-histidine = ADP + protein N-phospho-L-histidine.</text>
        <dbReference type="EC" id="2.7.13.3"/>
    </reaction>
</comment>
<dbReference type="GO" id="GO:0004383">
    <property type="term" value="F:guanylate cyclase activity"/>
    <property type="evidence" value="ECO:0007669"/>
    <property type="project" value="InterPro"/>
</dbReference>
<keyword evidence="4 9" id="KW-0808">Transferase</keyword>
<dbReference type="OrthoDB" id="5401154at2"/>
<keyword evidence="2" id="KW-0597">Phosphoprotein</keyword>
<dbReference type="STRING" id="1173022.Cri9333_1686"/>
<dbReference type="SMART" id="SM00387">
    <property type="entry name" value="HATPase_c"/>
    <property type="match status" value="1"/>
</dbReference>
<protein>
    <submittedName>
        <fullName evidence="9">Histidine kinase</fullName>
    </submittedName>
</protein>
<dbReference type="PANTHER" id="PTHR43065:SF50">
    <property type="entry name" value="HISTIDINE KINASE"/>
    <property type="match status" value="1"/>
</dbReference>
<evidence type="ECO:0000256" key="5">
    <source>
        <dbReference type="ARBA" id="ARBA00023012"/>
    </source>
</evidence>
<dbReference type="SUPFAM" id="SSF47384">
    <property type="entry name" value="Homodimeric domain of signal transducing histidine kinase"/>
    <property type="match status" value="1"/>
</dbReference>
<dbReference type="InterPro" id="IPR003661">
    <property type="entry name" value="HisK_dim/P_dom"/>
</dbReference>
<dbReference type="PRINTS" id="PR00344">
    <property type="entry name" value="BCTRLSENSOR"/>
</dbReference>
<dbReference type="EMBL" id="CP003620">
    <property type="protein sequence ID" value="AFZ12573.1"/>
    <property type="molecule type" value="Genomic_DNA"/>
</dbReference>
<dbReference type="Proteomes" id="UP000010472">
    <property type="component" value="Chromosome"/>
</dbReference>
<dbReference type="InterPro" id="IPR036890">
    <property type="entry name" value="HATPase_C_sf"/>
</dbReference>
<evidence type="ECO:0000313" key="9">
    <source>
        <dbReference type="EMBL" id="AFZ12573.1"/>
    </source>
</evidence>
<dbReference type="Gene3D" id="3.30.565.10">
    <property type="entry name" value="Histidine kinase-like ATPase, C-terminal domain"/>
    <property type="match status" value="1"/>
</dbReference>
<evidence type="ECO:0000313" key="10">
    <source>
        <dbReference type="Proteomes" id="UP000010472"/>
    </source>
</evidence>
<dbReference type="GO" id="GO:0000166">
    <property type="term" value="F:nucleotide binding"/>
    <property type="evidence" value="ECO:0007669"/>
    <property type="project" value="UniProtKB-KW"/>
</dbReference>
<dbReference type="InterPro" id="IPR011645">
    <property type="entry name" value="HNOB_dom_associated"/>
</dbReference>
<dbReference type="PANTHER" id="PTHR43065">
    <property type="entry name" value="SENSOR HISTIDINE KINASE"/>
    <property type="match status" value="1"/>
</dbReference>
<dbReference type="InterPro" id="IPR005467">
    <property type="entry name" value="His_kinase_dom"/>
</dbReference>
<keyword evidence="3" id="KW-0547">Nucleotide-binding</keyword>
<evidence type="ECO:0000256" key="7">
    <source>
        <dbReference type="SAM" id="Coils"/>
    </source>
</evidence>
<keyword evidence="5" id="KW-0902">Two-component regulatory system</keyword>
<sequence>MIPPYVSLSPALLAKLFPFHIAFNKNTEIVQAGEVLQRIAGESLVGSQLEQHFQIARPRVKIDFDAIKKQSRSLFLLESLHNGMQLKGQMVYVEEQEVIFFLCSLWVTETETLGTLNVKLRDFAIHDPIVDFLFLLQAKDTALTDAKKLTEELTQQQEELNSALQMQAELVKTAEAQAQKLEKAMIELRQTQAQLIQTEKMSSLGQLVAGVAHEINNPISFIQGNIKPANEYIQDLLDLLQLYQEQYADVTPEISEKIEEIELDFLMEDLPKLISSMEVGAERIAEIVKSLRNFSRLDEAEIKPVDIHSGIESTLMILHNRLKATSEHSKIEVVKEYGDLPPVECYAGQLNQVFMNIIANAIDAVEESILKLPKTERAGKKSAIAIRTEVVGSDRVAIRISDNGLGMPETVQTRLFDPFFTTKPVGKGTGLGMSISYQIVAEKHNGSLQCISTLGEGTEFVIEIPIQQPDLMR</sequence>
<dbReference type="Pfam" id="PF07701">
    <property type="entry name" value="HNOBA"/>
    <property type="match status" value="2"/>
</dbReference>
<dbReference type="Gene3D" id="1.10.287.130">
    <property type="match status" value="1"/>
</dbReference>
<dbReference type="Pfam" id="PF02518">
    <property type="entry name" value="HATPase_c"/>
    <property type="match status" value="1"/>
</dbReference>
<keyword evidence="7" id="KW-0175">Coiled coil</keyword>
<dbReference type="HOGENOM" id="CLU_000445_114_39_3"/>
<dbReference type="Gene3D" id="3.30.450.260">
    <property type="entry name" value="Haem NO binding associated domain"/>
    <property type="match status" value="1"/>
</dbReference>
<dbReference type="RefSeq" id="WP_015202693.1">
    <property type="nucleotide sequence ID" value="NC_019753.1"/>
</dbReference>
<dbReference type="CDD" id="cd00082">
    <property type="entry name" value="HisKA"/>
    <property type="match status" value="1"/>
</dbReference>
<evidence type="ECO:0000256" key="6">
    <source>
        <dbReference type="ARBA" id="ARBA00023293"/>
    </source>
</evidence>
<reference evidence="9 10" key="1">
    <citation type="submission" date="2012-06" db="EMBL/GenBank/DDBJ databases">
        <title>Finished chromosome of genome of Crinalium epipsammum PCC 9333.</title>
        <authorList>
            <consortium name="US DOE Joint Genome Institute"/>
            <person name="Gugger M."/>
            <person name="Coursin T."/>
            <person name="Rippka R."/>
            <person name="Tandeau De Marsac N."/>
            <person name="Huntemann M."/>
            <person name="Wei C.-L."/>
            <person name="Han J."/>
            <person name="Detter J.C."/>
            <person name="Han C."/>
            <person name="Tapia R."/>
            <person name="Davenport K."/>
            <person name="Daligault H."/>
            <person name="Erkkila T."/>
            <person name="Gu W."/>
            <person name="Munk A.C.C."/>
            <person name="Teshima H."/>
            <person name="Xu Y."/>
            <person name="Chain P."/>
            <person name="Chen A."/>
            <person name="Krypides N."/>
            <person name="Mavromatis K."/>
            <person name="Markowitz V."/>
            <person name="Szeto E."/>
            <person name="Ivanova N."/>
            <person name="Mikhailova N."/>
            <person name="Ovchinnikova G."/>
            <person name="Pagani I."/>
            <person name="Pati A."/>
            <person name="Goodwin L."/>
            <person name="Peters L."/>
            <person name="Pitluck S."/>
            <person name="Woyke T."/>
            <person name="Kerfeld C."/>
        </authorList>
    </citation>
    <scope>NUCLEOTIDE SEQUENCE [LARGE SCALE GENOMIC DNA]</scope>
    <source>
        <strain evidence="9 10">PCC 9333</strain>
    </source>
</reference>
<dbReference type="KEGG" id="cep:Cri9333_1686"/>
<dbReference type="eggNOG" id="COG4191">
    <property type="taxonomic scope" value="Bacteria"/>
</dbReference>
<evidence type="ECO:0000256" key="4">
    <source>
        <dbReference type="ARBA" id="ARBA00022777"/>
    </source>
</evidence>
<name>K9VWV7_9CYAN</name>
<keyword evidence="10" id="KW-1185">Reference proteome</keyword>
<evidence type="ECO:0000256" key="1">
    <source>
        <dbReference type="ARBA" id="ARBA00000085"/>
    </source>
</evidence>
<dbReference type="Pfam" id="PF00512">
    <property type="entry name" value="HisKA"/>
    <property type="match status" value="1"/>
</dbReference>
<evidence type="ECO:0000259" key="8">
    <source>
        <dbReference type="PROSITE" id="PS50109"/>
    </source>
</evidence>
<keyword evidence="4 9" id="KW-0418">Kinase</keyword>
<evidence type="ECO:0000256" key="2">
    <source>
        <dbReference type="ARBA" id="ARBA00022553"/>
    </source>
</evidence>
<accession>K9VWV7</accession>
<dbReference type="InterPro" id="IPR036097">
    <property type="entry name" value="HisK_dim/P_sf"/>
</dbReference>
<evidence type="ECO:0000256" key="3">
    <source>
        <dbReference type="ARBA" id="ARBA00022741"/>
    </source>
</evidence>
<dbReference type="SUPFAM" id="SSF55874">
    <property type="entry name" value="ATPase domain of HSP90 chaperone/DNA topoisomerase II/histidine kinase"/>
    <property type="match status" value="1"/>
</dbReference>
<feature type="coiled-coil region" evidence="7">
    <location>
        <begin position="139"/>
        <end position="201"/>
    </location>
</feature>
<keyword evidence="6" id="KW-0141">cGMP biosynthesis</keyword>
<dbReference type="AlphaFoldDB" id="K9VWV7"/>
<dbReference type="PROSITE" id="PS50109">
    <property type="entry name" value="HIS_KIN"/>
    <property type="match status" value="1"/>
</dbReference>
<dbReference type="SMART" id="SM00388">
    <property type="entry name" value="HisKA"/>
    <property type="match status" value="1"/>
</dbReference>
<dbReference type="InterPro" id="IPR042463">
    <property type="entry name" value="HNOB_dom_associated_sf"/>
</dbReference>
<feature type="domain" description="Histidine kinase" evidence="8">
    <location>
        <begin position="210"/>
        <end position="468"/>
    </location>
</feature>
<dbReference type="InterPro" id="IPR004358">
    <property type="entry name" value="Sig_transdc_His_kin-like_C"/>
</dbReference>
<dbReference type="GO" id="GO:0000155">
    <property type="term" value="F:phosphorelay sensor kinase activity"/>
    <property type="evidence" value="ECO:0007669"/>
    <property type="project" value="InterPro"/>
</dbReference>
<gene>
    <name evidence="9" type="ORF">Cri9333_1686</name>
</gene>
<dbReference type="InterPro" id="IPR003594">
    <property type="entry name" value="HATPase_dom"/>
</dbReference>
<proteinExistence type="predicted"/>